<proteinExistence type="inferred from homology"/>
<feature type="compositionally biased region" description="Basic and acidic residues" evidence="11">
    <location>
        <begin position="23"/>
        <end position="103"/>
    </location>
</feature>
<evidence type="ECO:0000256" key="5">
    <source>
        <dbReference type="ARBA" id="ARBA00022884"/>
    </source>
</evidence>
<dbReference type="PROSITE" id="PS50102">
    <property type="entry name" value="RRM"/>
    <property type="match status" value="3"/>
</dbReference>
<feature type="compositionally biased region" description="Basic and acidic residues" evidence="11">
    <location>
        <begin position="112"/>
        <end position="141"/>
    </location>
</feature>
<name>A0A164UGC3_DAUCS</name>
<dbReference type="Pfam" id="PF00076">
    <property type="entry name" value="RRM_1"/>
    <property type="match status" value="2"/>
</dbReference>
<evidence type="ECO:0000256" key="8">
    <source>
        <dbReference type="ARBA" id="ARBA00055843"/>
    </source>
</evidence>
<dbReference type="SUPFAM" id="SSF54928">
    <property type="entry name" value="RNA-binding domain, RBD"/>
    <property type="match status" value="2"/>
</dbReference>
<feature type="region of interest" description="Disordered" evidence="11">
    <location>
        <begin position="1"/>
        <end position="154"/>
    </location>
</feature>
<evidence type="ECO:0000256" key="9">
    <source>
        <dbReference type="PROSITE-ProRule" id="PRU00176"/>
    </source>
</evidence>
<accession>A0A164UGC3</accession>
<evidence type="ECO:0000256" key="3">
    <source>
        <dbReference type="ARBA" id="ARBA00022664"/>
    </source>
</evidence>
<evidence type="ECO:0000256" key="2">
    <source>
        <dbReference type="ARBA" id="ARBA00010269"/>
    </source>
</evidence>
<dbReference type="GO" id="GO:0006397">
    <property type="term" value="P:mRNA processing"/>
    <property type="evidence" value="ECO:0007669"/>
    <property type="project" value="UniProtKB-KW"/>
</dbReference>
<dbReference type="InterPro" id="IPR003954">
    <property type="entry name" value="RRM_euk-type"/>
</dbReference>
<dbReference type="OMA" id="DVRCECE"/>
<sequence>MSDYEARYEEDLEHHNNNGSSPHLKDAYNHPTPDADSKSHRESRDHERESSRSRDRDREKDRGRDKDRERDRDRDKERDRGREKDRGSRDRDRDRDRDGERERDRHHKDRDRHRERERSERRERGRGRDDDDDYHRSRDYDSNCGPSAGEGIMTGTEKRGIAAGPSLALGLDLNIDPSQDHAPVLALVHAQKGQIIGTTQAIPGMLPNMFPITPGQFGVLPAAMPVQAMTQQATRHARRVYVGGLSPTANEQSVATFFSHVMSAIGGNTAGPGDAVVNVYINHEKKFAFVEMRSVEEASNAMALDGIIFEGAPVKVRRPSDYNPSLAATLGPSQPNPNLNLGAVGLTPGSAGGLEGPDRIFVGGLPYYFTEAQIRELLESFGPLRGFDLVKDRETGNSKGYAFCVYQDLSVTDIACAALNGIKMGDKTLTVRRANQGTTQPKPEQESVLLHAQQQIALQRLMLQPTSGAASKVLCLTQVVSEDELRDDEDYEDILEDMRTECEKFGELVNVVIPRPNPNGEPSPGVGKVFLDYVDAEGASKARAGLNGRKFGGNQVVAVFYPENKFHQQEYDG</sequence>
<dbReference type="Gene3D" id="3.30.70.330">
    <property type="match status" value="3"/>
</dbReference>
<dbReference type="CDD" id="cd12230">
    <property type="entry name" value="RRM1_U2AF65"/>
    <property type="match status" value="1"/>
</dbReference>
<dbReference type="Gramene" id="KZM88854">
    <property type="protein sequence ID" value="KZM88854"/>
    <property type="gene ID" value="DCAR_025929"/>
</dbReference>
<evidence type="ECO:0000256" key="10">
    <source>
        <dbReference type="RuleBase" id="RU364135"/>
    </source>
</evidence>
<keyword evidence="6 10" id="KW-0508">mRNA splicing</keyword>
<keyword evidence="4" id="KW-0677">Repeat</keyword>
<dbReference type="NCBIfam" id="TIGR01642">
    <property type="entry name" value="U2AF_lg"/>
    <property type="match status" value="1"/>
</dbReference>
<dbReference type="CDD" id="cd12232">
    <property type="entry name" value="RRM3_U2AF65"/>
    <property type="match status" value="1"/>
</dbReference>
<dbReference type="SMART" id="SM00361">
    <property type="entry name" value="RRM_1"/>
    <property type="match status" value="1"/>
</dbReference>
<dbReference type="FunFam" id="3.30.70.330:FF:000057">
    <property type="entry name" value="U2 snRNP auxiliary factor large subunit"/>
    <property type="match status" value="1"/>
</dbReference>
<keyword evidence="7 10" id="KW-0539">Nucleus</keyword>
<organism evidence="13">
    <name type="scientific">Daucus carota subsp. sativus</name>
    <name type="common">Carrot</name>
    <dbReference type="NCBI Taxonomy" id="79200"/>
    <lineage>
        <taxon>Eukaryota</taxon>
        <taxon>Viridiplantae</taxon>
        <taxon>Streptophyta</taxon>
        <taxon>Embryophyta</taxon>
        <taxon>Tracheophyta</taxon>
        <taxon>Spermatophyta</taxon>
        <taxon>Magnoliopsida</taxon>
        <taxon>eudicotyledons</taxon>
        <taxon>Gunneridae</taxon>
        <taxon>Pentapetalae</taxon>
        <taxon>asterids</taxon>
        <taxon>campanulids</taxon>
        <taxon>Apiales</taxon>
        <taxon>Apiaceae</taxon>
        <taxon>Apioideae</taxon>
        <taxon>Scandiceae</taxon>
        <taxon>Daucinae</taxon>
        <taxon>Daucus</taxon>
        <taxon>Daucus sect. Daucus</taxon>
    </lineage>
</organism>
<dbReference type="FunFam" id="3.30.70.330:FF:000111">
    <property type="entry name" value="U2 snRNP auxiliary factor large subunit"/>
    <property type="match status" value="1"/>
</dbReference>
<dbReference type="PANTHER" id="PTHR23139">
    <property type="entry name" value="RNA-BINDING PROTEIN"/>
    <property type="match status" value="1"/>
</dbReference>
<feature type="compositionally biased region" description="Basic and acidic residues" evidence="11">
    <location>
        <begin position="1"/>
        <end position="16"/>
    </location>
</feature>
<dbReference type="FunFam" id="3.30.70.330:FF:000225">
    <property type="entry name" value="U2 snRNP auxiliary factor large subunit"/>
    <property type="match status" value="1"/>
</dbReference>
<evidence type="ECO:0000256" key="7">
    <source>
        <dbReference type="ARBA" id="ARBA00023242"/>
    </source>
</evidence>
<dbReference type="InterPro" id="IPR006529">
    <property type="entry name" value="U2AF_lg"/>
</dbReference>
<keyword evidence="3 10" id="KW-0507">mRNA processing</keyword>
<dbReference type="EMBL" id="LNRQ01000007">
    <property type="protein sequence ID" value="KZM88854.1"/>
    <property type="molecule type" value="Genomic_DNA"/>
</dbReference>
<comment type="similarity">
    <text evidence="2 10">Belongs to the splicing factor SR family.</text>
</comment>
<comment type="caution">
    <text evidence="13">The sequence shown here is derived from an EMBL/GenBank/DDBJ whole genome shotgun (WGS) entry which is preliminary data.</text>
</comment>
<dbReference type="AlphaFoldDB" id="A0A164UGC3"/>
<feature type="domain" description="RRM" evidence="12">
    <location>
        <begin position="472"/>
        <end position="564"/>
    </location>
</feature>
<evidence type="ECO:0000256" key="11">
    <source>
        <dbReference type="SAM" id="MobiDB-lite"/>
    </source>
</evidence>
<dbReference type="GO" id="GO:0003723">
    <property type="term" value="F:RNA binding"/>
    <property type="evidence" value="ECO:0007669"/>
    <property type="project" value="UniProtKB-UniRule"/>
</dbReference>
<evidence type="ECO:0000259" key="12">
    <source>
        <dbReference type="PROSITE" id="PS50102"/>
    </source>
</evidence>
<dbReference type="InterPro" id="IPR012677">
    <property type="entry name" value="Nucleotide-bd_a/b_plait_sf"/>
</dbReference>
<dbReference type="STRING" id="79200.A0A164UGC3"/>
<feature type="domain" description="RRM" evidence="12">
    <location>
        <begin position="238"/>
        <end position="321"/>
    </location>
</feature>
<dbReference type="CDD" id="cd12231">
    <property type="entry name" value="RRM2_U2AF65"/>
    <property type="match status" value="1"/>
</dbReference>
<dbReference type="InterPro" id="IPR000504">
    <property type="entry name" value="RRM_dom"/>
</dbReference>
<comment type="function">
    <text evidence="8">Necessary for the splicing of pre-mRNA. Binds to the U -enriched regions of plant introns.</text>
</comment>
<dbReference type="InterPro" id="IPR035979">
    <property type="entry name" value="RBD_domain_sf"/>
</dbReference>
<dbReference type="GO" id="GO:0005634">
    <property type="term" value="C:nucleus"/>
    <property type="evidence" value="ECO:0007669"/>
    <property type="project" value="UniProtKB-SubCell"/>
</dbReference>
<protein>
    <recommendedName>
        <fullName evidence="10">Splicing factor U2af large subunit</fullName>
    </recommendedName>
    <alternativeName>
        <fullName evidence="10">U2 auxiliary factor 65 kDa subunit</fullName>
    </alternativeName>
    <alternativeName>
        <fullName evidence="10">U2 small nuclear ribonucleoprotein auxiliary factor large subunit (U2 snRNP auxiliary factor large subunit)</fullName>
    </alternativeName>
</protein>
<dbReference type="SMART" id="SM00360">
    <property type="entry name" value="RRM"/>
    <property type="match status" value="3"/>
</dbReference>
<dbReference type="GO" id="GO:0008380">
    <property type="term" value="P:RNA splicing"/>
    <property type="evidence" value="ECO:0007669"/>
    <property type="project" value="UniProtKB-KW"/>
</dbReference>
<evidence type="ECO:0000256" key="1">
    <source>
        <dbReference type="ARBA" id="ARBA00004123"/>
    </source>
</evidence>
<evidence type="ECO:0000313" key="13">
    <source>
        <dbReference type="EMBL" id="KZM88854.1"/>
    </source>
</evidence>
<gene>
    <name evidence="13" type="ORF">DCAR_025929</name>
</gene>
<evidence type="ECO:0000256" key="6">
    <source>
        <dbReference type="ARBA" id="ARBA00023187"/>
    </source>
</evidence>
<keyword evidence="5 9" id="KW-0694">RNA-binding</keyword>
<feature type="domain" description="RRM" evidence="12">
    <location>
        <begin position="358"/>
        <end position="436"/>
    </location>
</feature>
<reference evidence="13" key="1">
    <citation type="journal article" date="2016" name="Nat. Genet.">
        <title>A high-quality carrot genome assembly provides new insights into carotenoid accumulation and asterid genome evolution.</title>
        <authorList>
            <person name="Iorizzo M."/>
            <person name="Ellison S."/>
            <person name="Senalik D."/>
            <person name="Zeng P."/>
            <person name="Satapoomin P."/>
            <person name="Huang J."/>
            <person name="Bowman M."/>
            <person name="Iovene M."/>
            <person name="Sanseverino W."/>
            <person name="Cavagnaro P."/>
            <person name="Yildiz M."/>
            <person name="Macko-Podgorni A."/>
            <person name="Moranska E."/>
            <person name="Grzebelus E."/>
            <person name="Grzebelus D."/>
            <person name="Ashrafi H."/>
            <person name="Zheng Z."/>
            <person name="Cheng S."/>
            <person name="Spooner D."/>
            <person name="Van Deynze A."/>
            <person name="Simon P."/>
        </authorList>
    </citation>
    <scope>NUCLEOTIDE SEQUENCE [LARGE SCALE GENOMIC DNA]</scope>
    <source>
        <tissue evidence="13">Leaf</tissue>
    </source>
</reference>
<evidence type="ECO:0000256" key="4">
    <source>
        <dbReference type="ARBA" id="ARBA00022737"/>
    </source>
</evidence>
<comment type="subcellular location">
    <subcellularLocation>
        <location evidence="1 10">Nucleus</location>
    </subcellularLocation>
</comment>